<sequence length="79" mass="8327">MSTPGCNEVNYQHTGGPWCVFRQCSTLTPPTANDPSWEAHILRPRPNPVCSSPCQNGGNCTAPNTCTCANGWTGATCGT</sequence>
<feature type="disulfide bond" evidence="2">
    <location>
        <begin position="50"/>
        <end position="60"/>
    </location>
</feature>
<evidence type="ECO:0000256" key="2">
    <source>
        <dbReference type="PROSITE-ProRule" id="PRU00076"/>
    </source>
</evidence>
<dbReference type="Proteomes" id="UP000663832">
    <property type="component" value="Unassembled WGS sequence"/>
</dbReference>
<dbReference type="InterPro" id="IPR000742">
    <property type="entry name" value="EGF"/>
</dbReference>
<gene>
    <name evidence="4" type="ORF">BJG266_LOCUS42692</name>
    <name evidence="5" type="ORF">QVE165_LOCUS59578</name>
</gene>
<keyword evidence="2" id="KW-0245">EGF-like domain</keyword>
<reference evidence="5" key="1">
    <citation type="submission" date="2021-02" db="EMBL/GenBank/DDBJ databases">
        <authorList>
            <person name="Nowell W R."/>
        </authorList>
    </citation>
    <scope>NUCLEOTIDE SEQUENCE</scope>
</reference>
<dbReference type="Pfam" id="PF07974">
    <property type="entry name" value="EGF_2"/>
    <property type="match status" value="1"/>
</dbReference>
<evidence type="ECO:0000313" key="4">
    <source>
        <dbReference type="EMBL" id="CAF1492485.1"/>
    </source>
</evidence>
<dbReference type="OrthoDB" id="10045365at2759"/>
<dbReference type="EMBL" id="CAJNOM010003120">
    <property type="protein sequence ID" value="CAF1641860.1"/>
    <property type="molecule type" value="Genomic_DNA"/>
</dbReference>
<evidence type="ECO:0000259" key="3">
    <source>
        <dbReference type="PROSITE" id="PS50026"/>
    </source>
</evidence>
<comment type="caution">
    <text evidence="5">The sequence shown here is derived from an EMBL/GenBank/DDBJ whole genome shotgun (WGS) entry which is preliminary data.</text>
</comment>
<dbReference type="PROSITE" id="PS01186">
    <property type="entry name" value="EGF_2"/>
    <property type="match status" value="1"/>
</dbReference>
<organism evidence="5 6">
    <name type="scientific">Adineta steineri</name>
    <dbReference type="NCBI Taxonomy" id="433720"/>
    <lineage>
        <taxon>Eukaryota</taxon>
        <taxon>Metazoa</taxon>
        <taxon>Spiralia</taxon>
        <taxon>Gnathifera</taxon>
        <taxon>Rotifera</taxon>
        <taxon>Eurotatoria</taxon>
        <taxon>Bdelloidea</taxon>
        <taxon>Adinetida</taxon>
        <taxon>Adinetidae</taxon>
        <taxon>Adineta</taxon>
    </lineage>
</organism>
<dbReference type="InterPro" id="IPR013111">
    <property type="entry name" value="EGF_extracell"/>
</dbReference>
<feature type="non-terminal residue" evidence="5">
    <location>
        <position position="1"/>
    </location>
</feature>
<feature type="disulfide bond" evidence="2">
    <location>
        <begin position="68"/>
        <end position="77"/>
    </location>
</feature>
<feature type="domain" description="EGF-like" evidence="3">
    <location>
        <begin position="46"/>
        <end position="78"/>
    </location>
</feature>
<dbReference type="SMART" id="SM00181">
    <property type="entry name" value="EGF"/>
    <property type="match status" value="1"/>
</dbReference>
<dbReference type="AlphaFoldDB" id="A0A816E5Z1"/>
<keyword evidence="6" id="KW-1185">Reference proteome</keyword>
<dbReference type="Proteomes" id="UP000663877">
    <property type="component" value="Unassembled WGS sequence"/>
</dbReference>
<name>A0A816E5Z1_9BILA</name>
<dbReference type="PROSITE" id="PS50026">
    <property type="entry name" value="EGF_3"/>
    <property type="match status" value="1"/>
</dbReference>
<evidence type="ECO:0000313" key="5">
    <source>
        <dbReference type="EMBL" id="CAF1641860.1"/>
    </source>
</evidence>
<evidence type="ECO:0000313" key="6">
    <source>
        <dbReference type="Proteomes" id="UP000663832"/>
    </source>
</evidence>
<evidence type="ECO:0000256" key="1">
    <source>
        <dbReference type="ARBA" id="ARBA00023157"/>
    </source>
</evidence>
<keyword evidence="1 2" id="KW-1015">Disulfide bond</keyword>
<proteinExistence type="predicted"/>
<accession>A0A816E5Z1</accession>
<dbReference type="PROSITE" id="PS00022">
    <property type="entry name" value="EGF_1"/>
    <property type="match status" value="1"/>
</dbReference>
<dbReference type="EMBL" id="CAJNOI010002793">
    <property type="protein sequence ID" value="CAF1492485.1"/>
    <property type="molecule type" value="Genomic_DNA"/>
</dbReference>
<dbReference type="Gene3D" id="2.10.25.10">
    <property type="entry name" value="Laminin"/>
    <property type="match status" value="1"/>
</dbReference>
<protein>
    <recommendedName>
        <fullName evidence="3">EGF-like domain-containing protein</fullName>
    </recommendedName>
</protein>
<dbReference type="SUPFAM" id="SSF57196">
    <property type="entry name" value="EGF/Laminin"/>
    <property type="match status" value="1"/>
</dbReference>
<comment type="caution">
    <text evidence="2">Lacks conserved residue(s) required for the propagation of feature annotation.</text>
</comment>